<accession>A0A4Z1NP71</accession>
<dbReference type="AlphaFoldDB" id="A0A4Z1NP71"/>
<name>A0A4Z1NP71_9PEZI</name>
<protein>
    <submittedName>
        <fullName evidence="1">Uncharacterized protein</fullName>
    </submittedName>
</protein>
<dbReference type="EMBL" id="SNSC02000016">
    <property type="protein sequence ID" value="TID17516.1"/>
    <property type="molecule type" value="Genomic_DNA"/>
</dbReference>
<organism evidence="1 2">
    <name type="scientific">Venturia nashicola</name>
    <dbReference type="NCBI Taxonomy" id="86259"/>
    <lineage>
        <taxon>Eukaryota</taxon>
        <taxon>Fungi</taxon>
        <taxon>Dikarya</taxon>
        <taxon>Ascomycota</taxon>
        <taxon>Pezizomycotina</taxon>
        <taxon>Dothideomycetes</taxon>
        <taxon>Pleosporomycetidae</taxon>
        <taxon>Venturiales</taxon>
        <taxon>Venturiaceae</taxon>
        <taxon>Venturia</taxon>
    </lineage>
</organism>
<proteinExistence type="predicted"/>
<evidence type="ECO:0000313" key="2">
    <source>
        <dbReference type="Proteomes" id="UP000298493"/>
    </source>
</evidence>
<reference evidence="1 2" key="1">
    <citation type="submission" date="2019-04" db="EMBL/GenBank/DDBJ databases">
        <title>High contiguity whole genome sequence and gene annotation resource for two Venturia nashicola isolates.</title>
        <authorList>
            <person name="Prokchorchik M."/>
            <person name="Won K."/>
            <person name="Lee Y."/>
            <person name="Choi E.D."/>
            <person name="Segonzac C."/>
            <person name="Sohn K.H."/>
        </authorList>
    </citation>
    <scope>NUCLEOTIDE SEQUENCE [LARGE SCALE GENOMIC DNA]</scope>
    <source>
        <strain evidence="1 2">PRI2</strain>
    </source>
</reference>
<gene>
    <name evidence="1" type="ORF">E6O75_ATG08262</name>
</gene>
<sequence>MREVSWQMTKKREMTGTLKEEIEEMESLYKGGCVLEVDACGRWLRAGGGSLRYMVSSCWRSWVDSIDGNGLTVRPLWPLFAMSQPPIPPSLTEFQIDKSVMKQVRQWVSTATWLELPSSIPDPVPDPPQPWHKTHLEPESIPLGRRASICTSADVETQKAVLWEQMAPIAMERFDFVSIIPILKMRNNEGPAGSSRS</sequence>
<keyword evidence="2" id="KW-1185">Reference proteome</keyword>
<evidence type="ECO:0000313" key="1">
    <source>
        <dbReference type="EMBL" id="TID17516.1"/>
    </source>
</evidence>
<comment type="caution">
    <text evidence="1">The sequence shown here is derived from an EMBL/GenBank/DDBJ whole genome shotgun (WGS) entry which is preliminary data.</text>
</comment>
<dbReference type="Proteomes" id="UP000298493">
    <property type="component" value="Unassembled WGS sequence"/>
</dbReference>